<organism evidence="1 2">
    <name type="scientific">Paraburkholderia rhynchosiae</name>
    <dbReference type="NCBI Taxonomy" id="487049"/>
    <lineage>
        <taxon>Bacteria</taxon>
        <taxon>Pseudomonadati</taxon>
        <taxon>Pseudomonadota</taxon>
        <taxon>Betaproteobacteria</taxon>
        <taxon>Burkholderiales</taxon>
        <taxon>Burkholderiaceae</taxon>
        <taxon>Paraburkholderia</taxon>
    </lineage>
</organism>
<evidence type="ECO:0000313" key="2">
    <source>
        <dbReference type="Proteomes" id="UP001629235"/>
    </source>
</evidence>
<dbReference type="Proteomes" id="UP001629235">
    <property type="component" value="Unassembled WGS sequence"/>
</dbReference>
<evidence type="ECO:0000313" key="1">
    <source>
        <dbReference type="EMBL" id="MFM0104050.1"/>
    </source>
</evidence>
<name>A0ACC7NAK2_9BURK</name>
<keyword evidence="2" id="KW-1185">Reference proteome</keyword>
<proteinExistence type="predicted"/>
<sequence>MSNARHARAFLHPTPMPSLGSLIAKVSLDYAEFELGADRSSQAALKMGNDIERAVTRAMGSYKKSVGDMSAANDDLGASMARASAGAAALAESEDQAAARIRDMVARSLEAQQGLQQVASASQSAADGIGAVGASADQVRANVAAQTQAMIAAQRATVLMNDEMQALRTTMAQGNATFATLGDQYSRLDRAMATGKLSMQEYDAALAALGKDEDKRVQALNALTSKYDPLGSATRKLAADQALLDDAYKSGQVTTAQYQQALAGIKADQAVVELRRLADQEAQLERALKSGTVSSADYKKALADIGTNRSALTDVASAADKTGKSMEGFGLKTAGARKEVVVLAHEMLTGNWSNFGGSVMVLAERMDLMEVATSATGLAIAAIAAPIIAVGAAMVMVSHQNEAMNDALVLTGNYAGTTVDGLRSMAEAATAGGASFNTAADAVTQLAATGRLTGEEISGLGQTTADVATYTSMSVKQMVDEFTKLAEDPVKASVKLNDTYHYLTASTYDQIVALEKQGDATGAAQIAVETFSKAMDDRTKDIAANEGTILQGWRDIKNMINGAIEAVGMFGATATPGQVVGQLQARKAAWTPNGTWSADDEAELQKAIAAYEKAKKDAHDKAVKDRQEQEVIDAKHSYDTWNSQFATPAEKRAKEIQTYIDTIATPLNLSADQQLADEQKINDKYKDKKTSSSRSAGLIDKTQLQGEVQAIKDSLDQELSYVKSAQTQLDALYKSGGIGENAYYSQTRDNIVKTASERAKAFDDEAAILAKGLTNHKLNAAQHATLQKQIDDLHAKSAAAIESGMLGIADSAGKEQAAIDKVNQSFLDSIDKQTAAAEQQDQTLQDQIDTFGMTKAAIDNLRAARADEAVATMEADRAERLRNDDMADTKVIDARIEKEKQLAAALHGVASDQTKLDDDQQLKKQQDDVVKSWQSTIDGIGTDFHNGFLQMLTNGKNGWDSFTKSLVNTFETTVVNELYKAFAQKWVINVVANIAGLVGGSDIQNQILQNNGMASSALGGMNNLSTGYSALTKGYGYLQGLLGVGYGSAGSAIGGAAGAFGASTAGAFGALSTTGGAAAAAAESGALSSSAALGGLYGSTTAGVGAAASGIGGGSAAASSGAAGAGLTGAASSMGWVPVVGWILAGMALDAKMMGQGWNPDNGSISGVGKGIGSASLASYDLAKAVGIPSGIANILTGASTISRLFGRKDPTVDSAGVEGTVTVANGFQGQDFADWTAKGGLFRSDAHGTQHSPATQEQIDLINGTVVGTVAVVNQLGNAIGGIDGLQGKLSAFNYSIRNDWRDQTNITKSLTDLSNNLVDQLVPLDKYQQTGETLTQTAVRLTGVFTATNTLADMLGKTMTQAFGAVGLAGADARLNLIAAAGGIDNFKSEVSAYFSAYYSSSEQLKSAQDQMAASFSSLGLAMPQSKDAFRALVGSLDLTTAAGQSAFATMMALAPSFDQLSQAMQKAADAEQSLWNQYFSAVYTPAQQLAMNTKQLKDQFDALGVAMPKTNADFQALVENIDPSSAAAKQLQDSLLALAPAFGQVMSAADQAAQAAQQAADQAAQAAAQTLQTALSNVQTAYSSQVQAINANITSISNFVTSLTNLKQSLSLGSLSTLSPQDKYLAEKQLFDTTSAKAAAGDATAQGNLPQVAQDFLTASQAYNASSQAYVDDYNAVQKSLDANIATAQQQLSAAQQQLNATNQMVQGILNLNSTAMSLSDALKAYFAAGGTTSAAAGAAAANTYGGAAGGNLNRSQVEATAVNGLIPYSAANPYGPMGGYSVADWQASNSAGVSDATKAALGMTQGPDGTYGWYANGSHAGGLDSVPFDGYRAELHKGEAVVTSANNQKLSQMLNIDWSRFENSDQAALVNEVKALRAEVAAAREERKQIAALMLQQGQQQHAENRADMSKQTRHLQNTSDNTGKIANKR</sequence>
<accession>A0ACC7NAK2</accession>
<dbReference type="EMBL" id="JAQQDW010000017">
    <property type="protein sequence ID" value="MFM0104050.1"/>
    <property type="molecule type" value="Genomic_DNA"/>
</dbReference>
<comment type="caution">
    <text evidence="1">The sequence shown here is derived from an EMBL/GenBank/DDBJ whole genome shotgun (WGS) entry which is preliminary data.</text>
</comment>
<gene>
    <name evidence="1" type="ORF">PQR01_11335</name>
</gene>
<reference evidence="1 2" key="1">
    <citation type="journal article" date="2024" name="Chem. Sci.">
        <title>Discovery of megapolipeptins by genome mining of a Burkholderiales bacteria collection.</title>
        <authorList>
            <person name="Paulo B.S."/>
            <person name="Recchia M.J.J."/>
            <person name="Lee S."/>
            <person name="Fergusson C.H."/>
            <person name="Romanowski S.B."/>
            <person name="Hernandez A."/>
            <person name="Krull N."/>
            <person name="Liu D.Y."/>
            <person name="Cavanagh H."/>
            <person name="Bos A."/>
            <person name="Gray C.A."/>
            <person name="Murphy B.T."/>
            <person name="Linington R.G."/>
            <person name="Eustaquio A.S."/>
        </authorList>
    </citation>
    <scope>NUCLEOTIDE SEQUENCE [LARGE SCALE GENOMIC DNA]</scope>
    <source>
        <strain evidence="1 2">RL18-126-BIB-B</strain>
    </source>
</reference>
<protein>
    <submittedName>
        <fullName evidence="1">Phage tail length tape measure family protein</fullName>
    </submittedName>
</protein>